<accession>A0AA86UMW4</accession>
<organism evidence="1">
    <name type="scientific">Hexamita inflata</name>
    <dbReference type="NCBI Taxonomy" id="28002"/>
    <lineage>
        <taxon>Eukaryota</taxon>
        <taxon>Metamonada</taxon>
        <taxon>Diplomonadida</taxon>
        <taxon>Hexamitidae</taxon>
        <taxon>Hexamitinae</taxon>
        <taxon>Hexamita</taxon>
    </lineage>
</organism>
<reference evidence="1" key="1">
    <citation type="submission" date="2023-06" db="EMBL/GenBank/DDBJ databases">
        <authorList>
            <person name="Kurt Z."/>
        </authorList>
    </citation>
    <scope>NUCLEOTIDE SEQUENCE</scope>
</reference>
<dbReference type="EMBL" id="CAXDID020000050">
    <property type="protein sequence ID" value="CAL6005198.1"/>
    <property type="molecule type" value="Genomic_DNA"/>
</dbReference>
<reference evidence="2 3" key="2">
    <citation type="submission" date="2024-07" db="EMBL/GenBank/DDBJ databases">
        <authorList>
            <person name="Akdeniz Z."/>
        </authorList>
    </citation>
    <scope>NUCLEOTIDE SEQUENCE [LARGE SCALE GENOMIC DNA]</scope>
</reference>
<name>A0AA86UMW4_9EUKA</name>
<gene>
    <name evidence="2" type="ORF">HINF_LOCUS19254</name>
    <name evidence="1" type="ORF">HINF_LOCUS45196</name>
</gene>
<evidence type="ECO:0000313" key="2">
    <source>
        <dbReference type="EMBL" id="CAL6005198.1"/>
    </source>
</evidence>
<dbReference type="AlphaFoldDB" id="A0AA86UMW4"/>
<protein>
    <submittedName>
        <fullName evidence="2">Hypothetical_protein</fullName>
    </submittedName>
</protein>
<keyword evidence="3" id="KW-1185">Reference proteome</keyword>
<evidence type="ECO:0000313" key="1">
    <source>
        <dbReference type="EMBL" id="CAI9957551.1"/>
    </source>
</evidence>
<comment type="caution">
    <text evidence="1">The sequence shown here is derived from an EMBL/GenBank/DDBJ whole genome shotgun (WGS) entry which is preliminary data.</text>
</comment>
<evidence type="ECO:0000313" key="3">
    <source>
        <dbReference type="Proteomes" id="UP001642409"/>
    </source>
</evidence>
<proteinExistence type="predicted"/>
<dbReference type="Proteomes" id="UP001642409">
    <property type="component" value="Unassembled WGS sequence"/>
</dbReference>
<dbReference type="EMBL" id="CATOUU010000889">
    <property type="protein sequence ID" value="CAI9957551.1"/>
    <property type="molecule type" value="Genomic_DNA"/>
</dbReference>
<sequence>MTNYSLPTYNFIQLILCFVSDSTATLPIRSYANSITRHPSVVWCSRSISAMVTHTVFQIDILKYQNVCFSSSLNSLDFKRYQLMSLKYEIESQREHSNWYINLRLLLEQDIDIELFKVMNTLHMLQ</sequence>